<keyword evidence="3" id="KW-0175">Coiled coil</keyword>
<reference evidence="5" key="1">
    <citation type="submission" date="2018-05" db="EMBL/GenBank/DDBJ databases">
        <authorList>
            <person name="Lanie J.A."/>
            <person name="Ng W.-L."/>
            <person name="Kazmierczak K.M."/>
            <person name="Andrzejewski T.M."/>
            <person name="Davidsen T.M."/>
            <person name="Wayne K.J."/>
            <person name="Tettelin H."/>
            <person name="Glass J.I."/>
            <person name="Rusch D."/>
            <person name="Podicherti R."/>
            <person name="Tsui H.-C.T."/>
            <person name="Winkler M.E."/>
        </authorList>
    </citation>
    <scope>NUCLEOTIDE SEQUENCE</scope>
</reference>
<organism evidence="5">
    <name type="scientific">marine metagenome</name>
    <dbReference type="NCBI Taxonomy" id="408172"/>
    <lineage>
        <taxon>unclassified sequences</taxon>
        <taxon>metagenomes</taxon>
        <taxon>ecological metagenomes</taxon>
    </lineage>
</organism>
<evidence type="ECO:0000256" key="1">
    <source>
        <dbReference type="ARBA" id="ARBA00022490"/>
    </source>
</evidence>
<dbReference type="Gene3D" id="3.40.50.300">
    <property type="entry name" value="P-loop containing nucleotide triphosphate hydrolases"/>
    <property type="match status" value="1"/>
</dbReference>
<feature type="domain" description="RecF/RecN/SMC N-terminal" evidence="4">
    <location>
        <begin position="3"/>
        <end position="138"/>
    </location>
</feature>
<evidence type="ECO:0000256" key="2">
    <source>
        <dbReference type="ARBA" id="ARBA00023125"/>
    </source>
</evidence>
<dbReference type="InterPro" id="IPR050308">
    <property type="entry name" value="MukB/SMC"/>
</dbReference>
<gene>
    <name evidence="5" type="ORF">METZ01_LOCUS242349</name>
</gene>
<feature type="non-terminal residue" evidence="5">
    <location>
        <position position="382"/>
    </location>
</feature>
<dbReference type="GO" id="GO:0003677">
    <property type="term" value="F:DNA binding"/>
    <property type="evidence" value="ECO:0007669"/>
    <property type="project" value="UniProtKB-KW"/>
</dbReference>
<name>A0A382HR30_9ZZZZ</name>
<dbReference type="SUPFAM" id="SSF52540">
    <property type="entry name" value="P-loop containing nucleoside triphosphate hydrolases"/>
    <property type="match status" value="1"/>
</dbReference>
<dbReference type="InterPro" id="IPR003395">
    <property type="entry name" value="RecF/RecN/SMC_N"/>
</dbReference>
<dbReference type="InterPro" id="IPR027417">
    <property type="entry name" value="P-loop_NTPase"/>
</dbReference>
<sequence>MRLDKIHVAGFKSFVDPTSIQIPGDLVGIVGPNGCGKSNVIDAVRWVMGESSARNLRGDSMADVIFNGSVSRKPVGKASVELIFDNTQGKAPGSYASFSEISVKRTLSRDGTSEYFINNSRCRRRDITDMFRGTGLGHRSYSIIEQGMVGRIVEARPEELRAFVEEAAGVSKYKDRRRETETRIRHTRENLDRIDDIRSELAAQLRKLQRQSQAARRYQRFKDEERTVNGELLALRFRSQKATIDQQLRNTAEAELRVESNVSKQRSIERVMEEIRADQLSSQELVSAVQGELYSLGADIATIEQNIEHARETEHQQRGELDRLRDTFGELIKQEHDDGERLNDLEAALGDLRSSRVNREKTLRLAEQALIEREEDLDRWQR</sequence>
<keyword evidence="2" id="KW-0238">DNA-binding</keyword>
<keyword evidence="1" id="KW-0963">Cytoplasm</keyword>
<dbReference type="PANTHER" id="PTHR42963:SF1">
    <property type="entry name" value="DUF4476 DOMAIN-CONTAINING PROTEIN"/>
    <property type="match status" value="1"/>
</dbReference>
<dbReference type="PANTHER" id="PTHR42963">
    <property type="entry name" value="CHROMOSOME PARTITION PROTEIN MUKB"/>
    <property type="match status" value="1"/>
</dbReference>
<evidence type="ECO:0000313" key="5">
    <source>
        <dbReference type="EMBL" id="SVB89495.1"/>
    </source>
</evidence>
<dbReference type="GO" id="GO:0005737">
    <property type="term" value="C:cytoplasm"/>
    <property type="evidence" value="ECO:0007669"/>
    <property type="project" value="TreeGrafter"/>
</dbReference>
<evidence type="ECO:0000259" key="4">
    <source>
        <dbReference type="Pfam" id="PF02463"/>
    </source>
</evidence>
<dbReference type="Pfam" id="PF02463">
    <property type="entry name" value="SMC_N"/>
    <property type="match status" value="1"/>
</dbReference>
<dbReference type="EMBL" id="UINC01062661">
    <property type="protein sequence ID" value="SVB89495.1"/>
    <property type="molecule type" value="Genomic_DNA"/>
</dbReference>
<dbReference type="AlphaFoldDB" id="A0A382HR30"/>
<evidence type="ECO:0000256" key="3">
    <source>
        <dbReference type="SAM" id="Coils"/>
    </source>
</evidence>
<accession>A0A382HR30</accession>
<feature type="coiled-coil region" evidence="3">
    <location>
        <begin position="170"/>
        <end position="218"/>
    </location>
</feature>
<proteinExistence type="predicted"/>
<protein>
    <recommendedName>
        <fullName evidence="4">RecF/RecN/SMC N-terminal domain-containing protein</fullName>
    </recommendedName>
</protein>